<accession>A0A084QRX9</accession>
<evidence type="ECO:0000313" key="2">
    <source>
        <dbReference type="Proteomes" id="UP000028524"/>
    </source>
</evidence>
<reference evidence="1 2" key="1">
    <citation type="journal article" date="2014" name="BMC Genomics">
        <title>Comparative genome sequencing reveals chemotype-specific gene clusters in the toxigenic black mold Stachybotrys.</title>
        <authorList>
            <person name="Semeiks J."/>
            <person name="Borek D."/>
            <person name="Otwinowski Z."/>
            <person name="Grishin N.V."/>
        </authorList>
    </citation>
    <scope>NUCLEOTIDE SEQUENCE [LARGE SCALE GENOMIC DNA]</scope>
    <source>
        <strain evidence="1 2">IBT 40285</strain>
    </source>
</reference>
<evidence type="ECO:0000313" key="1">
    <source>
        <dbReference type="EMBL" id="KFA66714.1"/>
    </source>
</evidence>
<protein>
    <submittedName>
        <fullName evidence="1">Uncharacterized protein</fullName>
    </submittedName>
</protein>
<organism evidence="1 2">
    <name type="scientific">Stachybotrys chlorohalonatus (strain IBT 40285)</name>
    <dbReference type="NCBI Taxonomy" id="1283841"/>
    <lineage>
        <taxon>Eukaryota</taxon>
        <taxon>Fungi</taxon>
        <taxon>Dikarya</taxon>
        <taxon>Ascomycota</taxon>
        <taxon>Pezizomycotina</taxon>
        <taxon>Sordariomycetes</taxon>
        <taxon>Hypocreomycetidae</taxon>
        <taxon>Hypocreales</taxon>
        <taxon>Stachybotryaceae</taxon>
        <taxon>Stachybotrys</taxon>
    </lineage>
</organism>
<name>A0A084QRX9_STAC4</name>
<dbReference type="EMBL" id="KL660411">
    <property type="protein sequence ID" value="KFA66714.1"/>
    <property type="molecule type" value="Genomic_DNA"/>
</dbReference>
<dbReference type="InParanoid" id="A0A084QRX9"/>
<dbReference type="AlphaFoldDB" id="A0A084QRX9"/>
<sequence length="355" mass="36569">MLSFGNARAGATKNTKVVPTPEFSVWLATHNLIRSMPPMHSRAVPHQDVAIIVNPFSRSAENGASSWQTTQLARSAIFASDKNHGRCFIPRHTNIHSPQRASHSSRLHRRSCAHQPHPARPRPLVRPICLAPRPRVHEARPLLPALSPRRLAGLRMARRAVLCGPAVCLVPDEEGAGGEAGPRCQGDWVGGQDDGCISGAVLGDAAGGIGEGVCGLVLGGGADVCVHEGAGVGEQGRAGVCAAGAGCEVASSTGSSCGIRVLAGDDCSTNVQECGEGGEQGPRGTADGLGNDVLRDGISGAVLQQVLYAAGDERDVGDVGVDAVGGGICLGAGSVEVAFRLATRVRFLRAGEVEY</sequence>
<dbReference type="Proteomes" id="UP000028524">
    <property type="component" value="Unassembled WGS sequence"/>
</dbReference>
<gene>
    <name evidence="1" type="ORF">S40285_10266</name>
</gene>
<proteinExistence type="predicted"/>
<dbReference type="HOGENOM" id="CLU_781139_0_0_1"/>
<keyword evidence="2" id="KW-1185">Reference proteome</keyword>